<feature type="domain" description="DNA-binding protein H-NS-like C-terminal" evidence="2">
    <location>
        <begin position="102"/>
        <end position="132"/>
    </location>
</feature>
<feature type="region of interest" description="Disordered" evidence="1">
    <location>
        <begin position="133"/>
        <end position="179"/>
    </location>
</feature>
<protein>
    <submittedName>
        <fullName evidence="3">H-NS histone family protein</fullName>
    </submittedName>
</protein>
<comment type="caution">
    <text evidence="3">The sequence shown here is derived from an EMBL/GenBank/DDBJ whole genome shotgun (WGS) entry which is preliminary data.</text>
</comment>
<dbReference type="Gene3D" id="4.10.430.30">
    <property type="match status" value="1"/>
</dbReference>
<dbReference type="InterPro" id="IPR027444">
    <property type="entry name" value="H-NS_C_dom"/>
</dbReference>
<evidence type="ECO:0000313" key="3">
    <source>
        <dbReference type="EMBL" id="KGC14254.1"/>
    </source>
</evidence>
<dbReference type="AlphaFoldDB" id="A0AAW3EZ98"/>
<evidence type="ECO:0000259" key="2">
    <source>
        <dbReference type="Pfam" id="PF00816"/>
    </source>
</evidence>
<dbReference type="GO" id="GO:0003677">
    <property type="term" value="F:DNA binding"/>
    <property type="evidence" value="ECO:0007669"/>
    <property type="project" value="InterPro"/>
</dbReference>
<dbReference type="Pfam" id="PF00816">
    <property type="entry name" value="Histone_HNS"/>
    <property type="match status" value="1"/>
</dbReference>
<gene>
    <name evidence="3" type="ORF">DM48_3171</name>
</gene>
<dbReference type="KEGG" id="bgo:BM43_4603"/>
<reference evidence="3 4" key="1">
    <citation type="submission" date="2014-04" db="EMBL/GenBank/DDBJ databases">
        <authorList>
            <person name="Bishop-Lilly K.A."/>
            <person name="Broomall S.M."/>
            <person name="Chain P.S."/>
            <person name="Chertkov O."/>
            <person name="Coyne S.R."/>
            <person name="Daligault H.E."/>
            <person name="Davenport K.W."/>
            <person name="Erkkila T."/>
            <person name="Frey K.G."/>
            <person name="Gibbons H.S."/>
            <person name="Gu W."/>
            <person name="Jaissle J."/>
            <person name="Johnson S.L."/>
            <person name="Koroleva G.I."/>
            <person name="Ladner J.T."/>
            <person name="Lo C.-C."/>
            <person name="Minogue T.D."/>
            <person name="Munk C."/>
            <person name="Palacios G.F."/>
            <person name="Redden C.L."/>
            <person name="Rosenzweig C.N."/>
            <person name="Scholz M.B."/>
            <person name="Teshima H."/>
            <person name="Xu Y."/>
        </authorList>
    </citation>
    <scope>NUCLEOTIDE SEQUENCE [LARGE SCALE GENOMIC DNA]</scope>
    <source>
        <strain evidence="4">gladioli</strain>
    </source>
</reference>
<evidence type="ECO:0000256" key="1">
    <source>
        <dbReference type="SAM" id="MobiDB-lite"/>
    </source>
</evidence>
<sequence>MQYQSRPISLVERYVYHSSVLAVPARNAAGASMPVEGAQPVIEKFEQFKQRIATIQQQLDDEKRTAAAGVLADIRECVRLFGLTPRDIFGDAIAAPRRQRAPKYWDPVSGRTWSGIGREPAWIKGRDRAAFALDRSGSEPDDEAEAVVAPARTEPDAAKPAAKRRGAAPASAKRATRQR</sequence>
<proteinExistence type="predicted"/>
<name>A0AAW3EZ98_BURGA</name>
<dbReference type="SUPFAM" id="SSF81273">
    <property type="entry name" value="H-NS histone-like proteins"/>
    <property type="match status" value="1"/>
</dbReference>
<organism evidence="3 4">
    <name type="scientific">Burkholderia gladioli</name>
    <name type="common">Pseudomonas marginata</name>
    <name type="synonym">Phytomonas marginata</name>
    <dbReference type="NCBI Taxonomy" id="28095"/>
    <lineage>
        <taxon>Bacteria</taxon>
        <taxon>Pseudomonadati</taxon>
        <taxon>Pseudomonadota</taxon>
        <taxon>Betaproteobacteria</taxon>
        <taxon>Burkholderiales</taxon>
        <taxon>Burkholderiaceae</taxon>
        <taxon>Burkholderia</taxon>
    </lineage>
</organism>
<dbReference type="EMBL" id="JPGG01000016">
    <property type="protein sequence ID" value="KGC14254.1"/>
    <property type="molecule type" value="Genomic_DNA"/>
</dbReference>
<dbReference type="Proteomes" id="UP000029590">
    <property type="component" value="Unassembled WGS sequence"/>
</dbReference>
<evidence type="ECO:0000313" key="4">
    <source>
        <dbReference type="Proteomes" id="UP000029590"/>
    </source>
</evidence>
<accession>A0AAW3EZ98</accession>